<dbReference type="InterPro" id="IPR027417">
    <property type="entry name" value="P-loop_NTPase"/>
</dbReference>
<name>A0A5J6I073_STRC4</name>
<dbReference type="CDD" id="cd00267">
    <property type="entry name" value="ABC_ATPase"/>
    <property type="match status" value="1"/>
</dbReference>
<dbReference type="SUPFAM" id="SSF52540">
    <property type="entry name" value="P-loop containing nucleoside triphosphate hydrolases"/>
    <property type="match status" value="1"/>
</dbReference>
<dbReference type="PANTHER" id="PTHR24220">
    <property type="entry name" value="IMPORT ATP-BINDING PROTEIN"/>
    <property type="match status" value="1"/>
</dbReference>
<dbReference type="Gene3D" id="3.40.50.300">
    <property type="entry name" value="P-loop containing nucleotide triphosphate hydrolases"/>
    <property type="match status" value="1"/>
</dbReference>
<evidence type="ECO:0000313" key="2">
    <source>
        <dbReference type="Proteomes" id="UP000326598"/>
    </source>
</evidence>
<dbReference type="InterPro" id="IPR015854">
    <property type="entry name" value="ABC_transpr_LolD-like"/>
</dbReference>
<protein>
    <recommendedName>
        <fullName evidence="3">ATP-binding cassette domain-containing protein</fullName>
    </recommendedName>
</protein>
<proteinExistence type="predicted"/>
<dbReference type="GO" id="GO:0022857">
    <property type="term" value="F:transmembrane transporter activity"/>
    <property type="evidence" value="ECO:0007669"/>
    <property type="project" value="TreeGrafter"/>
</dbReference>
<gene>
    <name evidence="1" type="ORF">CP976_10805</name>
</gene>
<dbReference type="GeneID" id="91416571"/>
<dbReference type="Proteomes" id="UP000326598">
    <property type="component" value="Chromosome"/>
</dbReference>
<dbReference type="GO" id="GO:0005886">
    <property type="term" value="C:plasma membrane"/>
    <property type="evidence" value="ECO:0007669"/>
    <property type="project" value="TreeGrafter"/>
</dbReference>
<sequence length="501" mass="55666">MALNSSPAARAVTLEVRHRRENGPLSARARHLREVFGVETAEETVALQPVTVTPRGITLITGFSGTGKSSLLRELCRRTDVRTVADLPPIGPTDRVVDLFDSDVEETVSWLGRFGLGEPRLMMSRPEHLSDGQYHRLTLARLAHGGPGLIAVDEFCSNLDRTTAKVIAHNFQRACRFLDLDAVVATAHEDLDDFLCPDDHIRLDFDGTVGRTTGTRVPGERIEHWIGEEFTERAGDRADYETLAGYHYRAEDERWIDWENLVTEVRTVRVRGLLVAVKVFCRPFPREFEALPTLRRINESVLCQERVIVHPAFRGLSLNARMWPGTEPGTAPRQRILFAQSALGRLFPFHLRAGYRRVGHPSETPAQEQLDLADVLRRHDPGINPNSTKAITALLRSAPDDVLSEIRATAAAAFDLATRRQIVFLADLAGADVRQEDLAFVSRASADAARTADPESLAVMVETATPYRMAGFVREWAPEHGWRVAAHGSDDHTGTLAAAHR</sequence>
<dbReference type="RefSeq" id="WP_150480145.1">
    <property type="nucleotide sequence ID" value="NZ_BMTB01000007.1"/>
</dbReference>
<accession>A0A5J6I073</accession>
<dbReference type="AlphaFoldDB" id="A0A5J6I073"/>
<dbReference type="EMBL" id="CP023694">
    <property type="protein sequence ID" value="QEV24594.1"/>
    <property type="molecule type" value="Genomic_DNA"/>
</dbReference>
<evidence type="ECO:0008006" key="3">
    <source>
        <dbReference type="Google" id="ProtNLM"/>
    </source>
</evidence>
<reference evidence="1 2" key="1">
    <citation type="submission" date="2017-09" db="EMBL/GenBank/DDBJ databases">
        <authorList>
            <person name="Lee N."/>
            <person name="Cho B.-K."/>
        </authorList>
    </citation>
    <scope>NUCLEOTIDE SEQUENCE [LARGE SCALE GENOMIC DNA]</scope>
    <source>
        <strain evidence="1 2">ATCC 13740</strain>
    </source>
</reference>
<dbReference type="KEGG" id="scoe:CP976_10805"/>
<evidence type="ECO:0000313" key="1">
    <source>
        <dbReference type="EMBL" id="QEV24594.1"/>
    </source>
</evidence>
<organism evidence="1 2">
    <name type="scientific">Streptomyces coeruleorubidus</name>
    <dbReference type="NCBI Taxonomy" id="116188"/>
    <lineage>
        <taxon>Bacteria</taxon>
        <taxon>Bacillati</taxon>
        <taxon>Actinomycetota</taxon>
        <taxon>Actinomycetes</taxon>
        <taxon>Kitasatosporales</taxon>
        <taxon>Streptomycetaceae</taxon>
        <taxon>Streptomyces</taxon>
    </lineage>
</organism>